<evidence type="ECO:0000313" key="2">
    <source>
        <dbReference type="EMBL" id="KAH0571215.1"/>
    </source>
</evidence>
<dbReference type="EMBL" id="AUWU02000007">
    <property type="protein sequence ID" value="KAH0571215.1"/>
    <property type="molecule type" value="Genomic_DNA"/>
</dbReference>
<reference evidence="2" key="2">
    <citation type="submission" date="2020-12" db="EMBL/GenBank/DDBJ databases">
        <title>New Spironucleus salmonicida genome in near-complete chromosomes.</title>
        <authorList>
            <person name="Xu F."/>
            <person name="Kurt Z."/>
            <person name="Jimenez-Gonzalez A."/>
            <person name="Astvaldsson A."/>
            <person name="Andersson J.O."/>
            <person name="Svard S.G."/>
        </authorList>
    </citation>
    <scope>NUCLEOTIDE SEQUENCE</scope>
    <source>
        <strain evidence="2">ATCC 50377</strain>
    </source>
</reference>
<reference evidence="1 2" key="1">
    <citation type="journal article" date="2014" name="PLoS Genet.">
        <title>The Genome of Spironucleus salmonicida Highlights a Fish Pathogen Adapted to Fluctuating Environments.</title>
        <authorList>
            <person name="Xu F."/>
            <person name="Jerlstrom-Hultqvist J."/>
            <person name="Einarsson E."/>
            <person name="Astvaldsson A."/>
            <person name="Svard S.G."/>
            <person name="Andersson J.O."/>
        </authorList>
    </citation>
    <scope>NUCLEOTIDE SEQUENCE</scope>
    <source>
        <strain evidence="2">ATCC 50377</strain>
    </source>
</reference>
<dbReference type="EMBL" id="KI546057">
    <property type="protein sequence ID" value="EST46892.1"/>
    <property type="molecule type" value="Genomic_DNA"/>
</dbReference>
<accession>V6LQE6</accession>
<sequence>MFLLLATQEFTIPGSFIELNIEEKLPIQVQDKLDVLISKYDTFDILAVHVSVVQGLLYKIEADIEGEIGQILMWHKLDNNVEYISTKWLNE</sequence>
<dbReference type="AlphaFoldDB" id="V6LQE6"/>
<gene>
    <name evidence="1" type="ORF">SS50377_13045</name>
    <name evidence="2" type="ORF">SS50377_27515</name>
</gene>
<proteinExistence type="predicted"/>
<evidence type="ECO:0000313" key="1">
    <source>
        <dbReference type="EMBL" id="EST46892.1"/>
    </source>
</evidence>
<name>V6LQE6_9EUKA</name>
<evidence type="ECO:0000313" key="3">
    <source>
        <dbReference type="Proteomes" id="UP000018208"/>
    </source>
</evidence>
<protein>
    <submittedName>
        <fullName evidence="1">Uncharacterized protein</fullName>
    </submittedName>
</protein>
<dbReference type="Proteomes" id="UP000018208">
    <property type="component" value="Unassembled WGS sequence"/>
</dbReference>
<organism evidence="1">
    <name type="scientific">Spironucleus salmonicida</name>
    <dbReference type="NCBI Taxonomy" id="348837"/>
    <lineage>
        <taxon>Eukaryota</taxon>
        <taxon>Metamonada</taxon>
        <taxon>Diplomonadida</taxon>
        <taxon>Hexamitidae</taxon>
        <taxon>Hexamitinae</taxon>
        <taxon>Spironucleus</taxon>
    </lineage>
</organism>
<keyword evidence="3" id="KW-1185">Reference proteome</keyword>
<dbReference type="VEuPathDB" id="GiardiaDB:SS50377_27515"/>